<evidence type="ECO:0000259" key="17">
    <source>
        <dbReference type="Pfam" id="PF12810"/>
    </source>
</evidence>
<evidence type="ECO:0000256" key="16">
    <source>
        <dbReference type="SAM" id="Phobius"/>
    </source>
</evidence>
<keyword evidence="8" id="KW-0418">Kinase</keyword>
<evidence type="ECO:0000256" key="6">
    <source>
        <dbReference type="ARBA" id="ARBA00022729"/>
    </source>
</evidence>
<keyword evidence="5 16" id="KW-0812">Transmembrane</keyword>
<feature type="transmembrane region" description="Helical" evidence="16">
    <location>
        <begin position="35"/>
        <end position="53"/>
    </location>
</feature>
<keyword evidence="9" id="KW-0067">ATP-binding</keyword>
<evidence type="ECO:0000256" key="5">
    <source>
        <dbReference type="ARBA" id="ARBA00022692"/>
    </source>
</evidence>
<dbReference type="AlphaFoldDB" id="A0A0G0T247"/>
<accession>A0A0G0T247</accession>
<dbReference type="EMBL" id="LBXO01000047">
    <property type="protein sequence ID" value="KKR31922.1"/>
    <property type="molecule type" value="Genomic_DNA"/>
</dbReference>
<comment type="subcellular location">
    <subcellularLocation>
        <location evidence="1">Cell membrane</location>
        <topology evidence="1">Single-pass type I membrane protein</topology>
    </subcellularLocation>
</comment>
<keyword evidence="12" id="KW-0829">Tyrosine-protein kinase</keyword>
<gene>
    <name evidence="18" type="ORF">UT64_C0047G0002</name>
</gene>
<comment type="caution">
    <text evidence="18">The sequence shown here is derived from an EMBL/GenBank/DDBJ whole genome shotgun (WGS) entry which is preliminary data.</text>
</comment>
<name>A0A0G0T247_9BACT</name>
<evidence type="ECO:0000313" key="18">
    <source>
        <dbReference type="EMBL" id="KKR31922.1"/>
    </source>
</evidence>
<dbReference type="Pfam" id="PF12810">
    <property type="entry name" value="ALK_LTK_GRD"/>
    <property type="match status" value="1"/>
</dbReference>
<proteinExistence type="predicted"/>
<keyword evidence="3" id="KW-1003">Cell membrane</keyword>
<keyword evidence="11 16" id="KW-0472">Membrane</keyword>
<evidence type="ECO:0000256" key="13">
    <source>
        <dbReference type="ARBA" id="ARBA00023157"/>
    </source>
</evidence>
<keyword evidence="13" id="KW-1015">Disulfide bond</keyword>
<dbReference type="GO" id="GO:0005524">
    <property type="term" value="F:ATP binding"/>
    <property type="evidence" value="ECO:0007669"/>
    <property type="project" value="UniProtKB-KW"/>
</dbReference>
<feature type="domain" description="ALK/LTK-like glycine-rich" evidence="17">
    <location>
        <begin position="246"/>
        <end position="450"/>
    </location>
</feature>
<evidence type="ECO:0000256" key="1">
    <source>
        <dbReference type="ARBA" id="ARBA00004251"/>
    </source>
</evidence>
<evidence type="ECO:0000256" key="8">
    <source>
        <dbReference type="ARBA" id="ARBA00022777"/>
    </source>
</evidence>
<evidence type="ECO:0000256" key="10">
    <source>
        <dbReference type="ARBA" id="ARBA00022989"/>
    </source>
</evidence>
<protein>
    <recommendedName>
        <fullName evidence="2">receptor protein-tyrosine kinase</fullName>
        <ecNumber evidence="2">2.7.10.1</ecNumber>
    </recommendedName>
</protein>
<keyword evidence="4" id="KW-0808">Transferase</keyword>
<dbReference type="PATRIC" id="fig|1618642.3.peg.813"/>
<dbReference type="EC" id="2.7.10.1" evidence="2"/>
<dbReference type="InterPro" id="IPR055163">
    <property type="entry name" value="ALK/LTK-like_GRD"/>
</dbReference>
<evidence type="ECO:0000256" key="2">
    <source>
        <dbReference type="ARBA" id="ARBA00011902"/>
    </source>
</evidence>
<evidence type="ECO:0000256" key="3">
    <source>
        <dbReference type="ARBA" id="ARBA00022475"/>
    </source>
</evidence>
<evidence type="ECO:0000256" key="11">
    <source>
        <dbReference type="ARBA" id="ARBA00023136"/>
    </source>
</evidence>
<evidence type="ECO:0000256" key="4">
    <source>
        <dbReference type="ARBA" id="ARBA00022679"/>
    </source>
</evidence>
<keyword evidence="15" id="KW-0325">Glycoprotein</keyword>
<sequence>MLKLYYYLQSKIQTTELKLSQKIEKKLNEPYSSSLFYFNVISLNIFLVFLQILNDVLKFIIILTRDPGISFNIFFKQKELRSCPFSYSYYKNIQKRIKMFSLAGVTAMVIVSVVSSLITNLLFGGKNPGQAATFSFVQSSWATASSNTAAHNGATAQPETNWSQYLSKDTYLSTANNTLSLTQTTATSTQTSEEDFLAGTFSQATTTGAGGVKLTTQPPTTIVVPTFSTPGATTWTVPSWVTYIDVEAVGGNGGNGNSGRAGGYGGRVITRLTVTPNSTIYLNVGGNGIGSTGGFNGGGTGLSSGGGGGASDIRLNNNATSSRVVVAGGGGGGGAGTNGGTGGAGGAGVNGAGVAGQNGPNGAGGAGGTNSSGYSIADGGPPGAPYPAWQYGGAGGGGFYGGYGGVSSIYVSNASQGGGGGGASYASPGITTNTTFTAGSGASFIKISHVSQPVYYSSGIFTSAATNTNKTVYNWDKVYWTNPVGQTVSMKVRTGVSVGFVAATTTYTMGTTGSDAWEATGASLPATPTSGWSNIADKSALLADDNSRKETRLTNGHDKFDYQLYRFKNSATAASTTNIAVTWNGYGEGVTSYDNYLYIWNFGSSTWQLLDQDNLNTDGNQTGAVSSSMSNYISGDGNNYIYIAAAAKHKNYSPTVNNSSTNRSPANGADIGSVTSATLTWPVWTDPDGDTPEYQAQLFAGNSCAGGALDTRAYSTSDSWAKSGLTTGQTYSWNVKSRSSAAYADETEANNCYSFGTGLPATDGVCGAGGTGGTATQYWYTTPNHSLCDVGVASEVTGTGPWAWTCAGTGGGNTQWCLWRL</sequence>
<reference evidence="18 19" key="1">
    <citation type="journal article" date="2015" name="Nature">
        <title>rRNA introns, odd ribosomes, and small enigmatic genomes across a large radiation of phyla.</title>
        <authorList>
            <person name="Brown C.T."/>
            <person name="Hug L.A."/>
            <person name="Thomas B.C."/>
            <person name="Sharon I."/>
            <person name="Castelle C.J."/>
            <person name="Singh A."/>
            <person name="Wilkins M.J."/>
            <person name="Williams K.H."/>
            <person name="Banfield J.F."/>
        </authorList>
    </citation>
    <scope>NUCLEOTIDE SEQUENCE [LARGE SCALE GENOMIC DNA]</scope>
</reference>
<dbReference type="Proteomes" id="UP000034137">
    <property type="component" value="Unassembled WGS sequence"/>
</dbReference>
<organism evidence="18 19">
    <name type="scientific">Candidatus Falkowbacteria bacterium GW2011_GWF2_39_8</name>
    <dbReference type="NCBI Taxonomy" id="1618642"/>
    <lineage>
        <taxon>Bacteria</taxon>
        <taxon>Candidatus Falkowiibacteriota</taxon>
    </lineage>
</organism>
<evidence type="ECO:0000256" key="14">
    <source>
        <dbReference type="ARBA" id="ARBA00023170"/>
    </source>
</evidence>
<evidence type="ECO:0000256" key="12">
    <source>
        <dbReference type="ARBA" id="ARBA00023137"/>
    </source>
</evidence>
<keyword evidence="14" id="KW-0675">Receptor</keyword>
<evidence type="ECO:0000256" key="9">
    <source>
        <dbReference type="ARBA" id="ARBA00022840"/>
    </source>
</evidence>
<evidence type="ECO:0000256" key="7">
    <source>
        <dbReference type="ARBA" id="ARBA00022741"/>
    </source>
</evidence>
<keyword evidence="6" id="KW-0732">Signal</keyword>
<feature type="transmembrane region" description="Helical" evidence="16">
    <location>
        <begin position="100"/>
        <end position="123"/>
    </location>
</feature>
<keyword evidence="7" id="KW-0547">Nucleotide-binding</keyword>
<evidence type="ECO:0000313" key="19">
    <source>
        <dbReference type="Proteomes" id="UP000034137"/>
    </source>
</evidence>
<keyword evidence="10 16" id="KW-1133">Transmembrane helix</keyword>
<dbReference type="GO" id="GO:0004714">
    <property type="term" value="F:transmembrane receptor protein tyrosine kinase activity"/>
    <property type="evidence" value="ECO:0007669"/>
    <property type="project" value="UniProtKB-EC"/>
</dbReference>
<evidence type="ECO:0000256" key="15">
    <source>
        <dbReference type="ARBA" id="ARBA00023180"/>
    </source>
</evidence>
<dbReference type="GO" id="GO:0005886">
    <property type="term" value="C:plasma membrane"/>
    <property type="evidence" value="ECO:0007669"/>
    <property type="project" value="UniProtKB-SubCell"/>
</dbReference>